<evidence type="ECO:0000256" key="6">
    <source>
        <dbReference type="ARBA" id="ARBA00022989"/>
    </source>
</evidence>
<dbReference type="InterPro" id="IPR051163">
    <property type="entry name" value="Sodium:Solute_Symporter_SSF"/>
</dbReference>
<evidence type="ECO:0000256" key="7">
    <source>
        <dbReference type="ARBA" id="ARBA00023053"/>
    </source>
</evidence>
<feature type="non-terminal residue" evidence="13">
    <location>
        <position position="267"/>
    </location>
</feature>
<sequence>MQTQVQRYCSMESPQKARRTLYYNLPGLVILAVMAVMCGNVLYAKYRNCDPVTLRLIDRHDQLMPYYVMDTLAKYPGLPGLFVACVFSGSLSTLSSGLNALAAVTWEDIIKDRITVKNEKQALTITKLIAMGYGLLSIAMSFGVGNLGTVLQACMVLVGSMVGPLFAMFLIGIFFRYSTAPATLIGFILGVLASLSLSIGSLVIPRPQVSLPTTLSECPQDVIAFTLDKYQSLPNSSYIHSYDNPDLCVDSLLRWDPLVDTSEENLK</sequence>
<comment type="similarity">
    <text evidence="2 11">Belongs to the sodium:solute symporter (SSF) (TC 2.A.21) family.</text>
</comment>
<keyword evidence="5 12" id="KW-0812">Transmembrane</keyword>
<dbReference type="InterPro" id="IPR038377">
    <property type="entry name" value="Na/Glc_symporter_sf"/>
</dbReference>
<evidence type="ECO:0000256" key="1">
    <source>
        <dbReference type="ARBA" id="ARBA00004651"/>
    </source>
</evidence>
<keyword evidence="8" id="KW-0406">Ion transport</keyword>
<dbReference type="Gene3D" id="1.20.1730.10">
    <property type="entry name" value="Sodium/glucose cotransporter"/>
    <property type="match status" value="1"/>
</dbReference>
<evidence type="ECO:0000256" key="11">
    <source>
        <dbReference type="RuleBase" id="RU362091"/>
    </source>
</evidence>
<feature type="transmembrane region" description="Helical" evidence="12">
    <location>
        <begin position="21"/>
        <end position="43"/>
    </location>
</feature>
<dbReference type="GO" id="GO:0006814">
    <property type="term" value="P:sodium ion transport"/>
    <property type="evidence" value="ECO:0007669"/>
    <property type="project" value="UniProtKB-KW"/>
</dbReference>
<dbReference type="OrthoDB" id="6261780at2759"/>
<evidence type="ECO:0000256" key="2">
    <source>
        <dbReference type="ARBA" id="ARBA00006434"/>
    </source>
</evidence>
<dbReference type="PROSITE" id="PS50283">
    <property type="entry name" value="NA_SOLUT_SYMP_3"/>
    <property type="match status" value="1"/>
</dbReference>
<dbReference type="GO" id="GO:0005886">
    <property type="term" value="C:plasma membrane"/>
    <property type="evidence" value="ECO:0007669"/>
    <property type="project" value="UniProtKB-SubCell"/>
</dbReference>
<dbReference type="EMBL" id="OC878100">
    <property type="protein sequence ID" value="CAD7640398.1"/>
    <property type="molecule type" value="Genomic_DNA"/>
</dbReference>
<dbReference type="AlphaFoldDB" id="A0A7R9LEV2"/>
<evidence type="ECO:0000256" key="12">
    <source>
        <dbReference type="SAM" id="Phobius"/>
    </source>
</evidence>
<proteinExistence type="inferred from homology"/>
<dbReference type="EMBL" id="CAJPIZ010023525">
    <property type="protein sequence ID" value="CAG2118243.1"/>
    <property type="molecule type" value="Genomic_DNA"/>
</dbReference>
<gene>
    <name evidence="13" type="ORF">OSB1V03_LOCUS18195</name>
</gene>
<feature type="transmembrane region" description="Helical" evidence="12">
    <location>
        <begin position="125"/>
        <end position="144"/>
    </location>
</feature>
<evidence type="ECO:0000256" key="10">
    <source>
        <dbReference type="ARBA" id="ARBA00023201"/>
    </source>
</evidence>
<protein>
    <recommendedName>
        <fullName evidence="15">Sodium-coupled monocarboxylate transporter 1</fullName>
    </recommendedName>
</protein>
<dbReference type="PANTHER" id="PTHR42985">
    <property type="entry name" value="SODIUM-COUPLED MONOCARBOXYLATE TRANSPORTER"/>
    <property type="match status" value="1"/>
</dbReference>
<keyword evidence="6 12" id="KW-1133">Transmembrane helix</keyword>
<evidence type="ECO:0000256" key="4">
    <source>
        <dbReference type="ARBA" id="ARBA00022475"/>
    </source>
</evidence>
<evidence type="ECO:0008006" key="15">
    <source>
        <dbReference type="Google" id="ProtNLM"/>
    </source>
</evidence>
<reference evidence="13" key="1">
    <citation type="submission" date="2020-11" db="EMBL/GenBank/DDBJ databases">
        <authorList>
            <person name="Tran Van P."/>
        </authorList>
    </citation>
    <scope>NUCLEOTIDE SEQUENCE</scope>
</reference>
<dbReference type="Pfam" id="PF00474">
    <property type="entry name" value="SSF"/>
    <property type="match status" value="1"/>
</dbReference>
<keyword evidence="10" id="KW-0739">Sodium transport</keyword>
<dbReference type="InterPro" id="IPR001734">
    <property type="entry name" value="Na/solute_symporter"/>
</dbReference>
<dbReference type="GO" id="GO:0015293">
    <property type="term" value="F:symporter activity"/>
    <property type="evidence" value="ECO:0007669"/>
    <property type="project" value="TreeGrafter"/>
</dbReference>
<keyword evidence="4" id="KW-1003">Cell membrane</keyword>
<comment type="subcellular location">
    <subcellularLocation>
        <location evidence="1">Cell membrane</location>
        <topology evidence="1">Multi-pass membrane protein</topology>
    </subcellularLocation>
</comment>
<accession>A0A7R9LEV2</accession>
<keyword evidence="9 12" id="KW-0472">Membrane</keyword>
<evidence type="ECO:0000313" key="13">
    <source>
        <dbReference type="EMBL" id="CAD7640398.1"/>
    </source>
</evidence>
<keyword evidence="7" id="KW-0915">Sodium</keyword>
<feature type="transmembrane region" description="Helical" evidence="12">
    <location>
        <begin position="81"/>
        <end position="104"/>
    </location>
</feature>
<dbReference type="Proteomes" id="UP000759131">
    <property type="component" value="Unassembled WGS sequence"/>
</dbReference>
<keyword evidence="14" id="KW-1185">Reference proteome</keyword>
<dbReference type="PANTHER" id="PTHR42985:SF40">
    <property type="entry name" value="LD47995P-RELATED"/>
    <property type="match status" value="1"/>
</dbReference>
<evidence type="ECO:0000256" key="3">
    <source>
        <dbReference type="ARBA" id="ARBA00022448"/>
    </source>
</evidence>
<evidence type="ECO:0000256" key="5">
    <source>
        <dbReference type="ARBA" id="ARBA00022692"/>
    </source>
</evidence>
<evidence type="ECO:0000256" key="9">
    <source>
        <dbReference type="ARBA" id="ARBA00023136"/>
    </source>
</evidence>
<evidence type="ECO:0000313" key="14">
    <source>
        <dbReference type="Proteomes" id="UP000759131"/>
    </source>
</evidence>
<feature type="transmembrane region" description="Helical" evidence="12">
    <location>
        <begin position="150"/>
        <end position="175"/>
    </location>
</feature>
<organism evidence="13">
    <name type="scientific">Medioppia subpectinata</name>
    <dbReference type="NCBI Taxonomy" id="1979941"/>
    <lineage>
        <taxon>Eukaryota</taxon>
        <taxon>Metazoa</taxon>
        <taxon>Ecdysozoa</taxon>
        <taxon>Arthropoda</taxon>
        <taxon>Chelicerata</taxon>
        <taxon>Arachnida</taxon>
        <taxon>Acari</taxon>
        <taxon>Acariformes</taxon>
        <taxon>Sarcoptiformes</taxon>
        <taxon>Oribatida</taxon>
        <taxon>Brachypylina</taxon>
        <taxon>Oppioidea</taxon>
        <taxon>Oppiidae</taxon>
        <taxon>Medioppia</taxon>
    </lineage>
</organism>
<evidence type="ECO:0000256" key="8">
    <source>
        <dbReference type="ARBA" id="ARBA00023065"/>
    </source>
</evidence>
<name>A0A7R9LEV2_9ACAR</name>
<keyword evidence="3" id="KW-0813">Transport</keyword>
<feature type="transmembrane region" description="Helical" evidence="12">
    <location>
        <begin position="182"/>
        <end position="204"/>
    </location>
</feature>